<dbReference type="EMBL" id="PNEL01000097">
    <property type="protein sequence ID" value="TMN72300.1"/>
    <property type="molecule type" value="Genomic_DNA"/>
</dbReference>
<feature type="domain" description="Protein kinase" evidence="1">
    <location>
        <begin position="24"/>
        <end position="361"/>
    </location>
</feature>
<evidence type="ECO:0000259" key="1">
    <source>
        <dbReference type="PROSITE" id="PS50011"/>
    </source>
</evidence>
<dbReference type="PROSITE" id="PS50011">
    <property type="entry name" value="PROTEIN_KINASE_DOM"/>
    <property type="match status" value="1"/>
</dbReference>
<dbReference type="SUPFAM" id="SSF56112">
    <property type="entry name" value="Protein kinase-like (PK-like)"/>
    <property type="match status" value="1"/>
</dbReference>
<dbReference type="GO" id="GO:0004672">
    <property type="term" value="F:protein kinase activity"/>
    <property type="evidence" value="ECO:0007669"/>
    <property type="project" value="InterPro"/>
</dbReference>
<organism evidence="2 3">
    <name type="scientific">Pseudoalteromonas piscicida</name>
    <dbReference type="NCBI Taxonomy" id="43662"/>
    <lineage>
        <taxon>Bacteria</taxon>
        <taxon>Pseudomonadati</taxon>
        <taxon>Pseudomonadota</taxon>
        <taxon>Gammaproteobacteria</taxon>
        <taxon>Alteromonadales</taxon>
        <taxon>Pseudoalteromonadaceae</taxon>
        <taxon>Pseudoalteromonas</taxon>
    </lineage>
</organism>
<comment type="caution">
    <text evidence="2">The sequence shown here is derived from an EMBL/GenBank/DDBJ whole genome shotgun (WGS) entry which is preliminary data.</text>
</comment>
<protein>
    <recommendedName>
        <fullName evidence="1">Protein kinase domain-containing protein</fullName>
    </recommendedName>
</protein>
<sequence length="519" mass="58303">MKIKDTLLESDFPFDVDDEHFHRHELTEILTSGGQGVVCKTNDPELLVKLPLADAATRKMLTDPNEIERHKRKYLGLSLLPIPEDIPLALPAASLSDTAGYIMPLVGGMVEFGEQFFLKKAQAKAMYKEREIPNWLSKLFEQEDVINNGKGNYFSLEIIHYLKSGGLRRRLTALTKCASILARLHAHGFVYVDLSPGNVFISDSVEHSEVWMIDADNLRYEGTEGTNYFTPGYGAPEVVQEIGNASQLSDSYAFAVMVFILLSMTNPFDGIALERNDDDGDWADEDEWGSDSGGCNSELSADRKKEFGMLPFVDDINDSSNEAPNRGLPRQLVLTEQLKVCCQKTLGEGRTEPRKRTHMYLWATALAQAEDVTIACKGCGMTYYAHQTECPYCQSTLSSYVKMTAYSDQSKQAVVWEWAREVSEDKVLMVPQRLGLPFSLKNNAKTFIEIQKRKQQFVIKCLDESLTVHWATSSKNDGEFRRLAGDLVFTPEIGNDGLYLYIESANPRLIHLQLCGERA</sequence>
<evidence type="ECO:0000313" key="2">
    <source>
        <dbReference type="EMBL" id="TMN72300.1"/>
    </source>
</evidence>
<dbReference type="RefSeq" id="WP_052709800.1">
    <property type="nucleotide sequence ID" value="NZ_JXXW01000034.1"/>
</dbReference>
<dbReference type="AlphaFoldDB" id="A0AAQ2EQG1"/>
<name>A0AAQ2EQG1_PSEO7</name>
<dbReference type="GO" id="GO:0005524">
    <property type="term" value="F:ATP binding"/>
    <property type="evidence" value="ECO:0007669"/>
    <property type="project" value="InterPro"/>
</dbReference>
<dbReference type="Pfam" id="PF00069">
    <property type="entry name" value="Pkinase"/>
    <property type="match status" value="1"/>
</dbReference>
<gene>
    <name evidence="2" type="ORF">CWB74_22900</name>
</gene>
<evidence type="ECO:0000313" key="3">
    <source>
        <dbReference type="Proteomes" id="UP000305423"/>
    </source>
</evidence>
<dbReference type="Gene3D" id="1.10.510.10">
    <property type="entry name" value="Transferase(Phosphotransferase) domain 1"/>
    <property type="match status" value="1"/>
</dbReference>
<reference evidence="3" key="2">
    <citation type="submission" date="2019-06" db="EMBL/GenBank/DDBJ databases">
        <title>Co-occurence of chitin degradation, pigmentation and bioactivity in marine Pseudoalteromonas.</title>
        <authorList>
            <person name="Sonnenschein E.C."/>
            <person name="Bech P.K."/>
        </authorList>
    </citation>
    <scope>NUCLEOTIDE SEQUENCE [LARGE SCALE GENOMIC DNA]</scope>
    <source>
        <strain evidence="3">S1607</strain>
    </source>
</reference>
<dbReference type="InterPro" id="IPR000719">
    <property type="entry name" value="Prot_kinase_dom"/>
</dbReference>
<dbReference type="Proteomes" id="UP000305423">
    <property type="component" value="Unassembled WGS sequence"/>
</dbReference>
<dbReference type="InterPro" id="IPR011009">
    <property type="entry name" value="Kinase-like_dom_sf"/>
</dbReference>
<accession>A0AAQ2EQG1</accession>
<reference evidence="2 3" key="1">
    <citation type="submission" date="2017-12" db="EMBL/GenBank/DDBJ databases">
        <authorList>
            <person name="Paulsen S."/>
            <person name="Gram L.K."/>
        </authorList>
    </citation>
    <scope>NUCLEOTIDE SEQUENCE [LARGE SCALE GENOMIC DNA]</scope>
    <source>
        <strain evidence="2 3">S1607</strain>
    </source>
</reference>
<proteinExistence type="predicted"/>